<protein>
    <submittedName>
        <fullName evidence="2">Uncharacterized protein</fullName>
    </submittedName>
</protein>
<dbReference type="HOGENOM" id="CLU_542252_0_0_1"/>
<keyword evidence="3" id="KW-1185">Reference proteome</keyword>
<evidence type="ECO:0000313" key="3">
    <source>
        <dbReference type="Proteomes" id="UP000032141"/>
    </source>
</evidence>
<dbReference type="EnsemblPlants" id="Bo4g086690.1">
    <property type="protein sequence ID" value="Bo4g086690.1"/>
    <property type="gene ID" value="Bo4g086690"/>
</dbReference>
<evidence type="ECO:0000256" key="1">
    <source>
        <dbReference type="SAM" id="MobiDB-lite"/>
    </source>
</evidence>
<organism evidence="2 3">
    <name type="scientific">Brassica oleracea var. oleracea</name>
    <dbReference type="NCBI Taxonomy" id="109376"/>
    <lineage>
        <taxon>Eukaryota</taxon>
        <taxon>Viridiplantae</taxon>
        <taxon>Streptophyta</taxon>
        <taxon>Embryophyta</taxon>
        <taxon>Tracheophyta</taxon>
        <taxon>Spermatophyta</taxon>
        <taxon>Magnoliopsida</taxon>
        <taxon>eudicotyledons</taxon>
        <taxon>Gunneridae</taxon>
        <taxon>Pentapetalae</taxon>
        <taxon>rosids</taxon>
        <taxon>malvids</taxon>
        <taxon>Brassicales</taxon>
        <taxon>Brassicaceae</taxon>
        <taxon>Brassiceae</taxon>
        <taxon>Brassica</taxon>
    </lineage>
</organism>
<dbReference type="Proteomes" id="UP000032141">
    <property type="component" value="Chromosome C4"/>
</dbReference>
<name>A0A0D3BVD5_BRAOL</name>
<feature type="region of interest" description="Disordered" evidence="1">
    <location>
        <begin position="448"/>
        <end position="488"/>
    </location>
</feature>
<proteinExistence type="predicted"/>
<dbReference type="Gramene" id="Bo4g086690.1">
    <property type="protein sequence ID" value="Bo4g086690.1"/>
    <property type="gene ID" value="Bo4g086690"/>
</dbReference>
<dbReference type="AlphaFoldDB" id="A0A0D3BVD5"/>
<reference evidence="2 3" key="1">
    <citation type="journal article" date="2014" name="Genome Biol.">
        <title>Transcriptome and methylome profiling reveals relics of genome dominance in the mesopolyploid Brassica oleracea.</title>
        <authorList>
            <person name="Parkin I.A."/>
            <person name="Koh C."/>
            <person name="Tang H."/>
            <person name="Robinson S.J."/>
            <person name="Kagale S."/>
            <person name="Clarke W.E."/>
            <person name="Town C.D."/>
            <person name="Nixon J."/>
            <person name="Krishnakumar V."/>
            <person name="Bidwell S.L."/>
            <person name="Denoeud F."/>
            <person name="Belcram H."/>
            <person name="Links M.G."/>
            <person name="Just J."/>
            <person name="Clarke C."/>
            <person name="Bender T."/>
            <person name="Huebert T."/>
            <person name="Mason A.S."/>
            <person name="Pires J.C."/>
            <person name="Barker G."/>
            <person name="Moore J."/>
            <person name="Walley P.G."/>
            <person name="Manoli S."/>
            <person name="Batley J."/>
            <person name="Edwards D."/>
            <person name="Nelson M.N."/>
            <person name="Wang X."/>
            <person name="Paterson A.H."/>
            <person name="King G."/>
            <person name="Bancroft I."/>
            <person name="Chalhoub B."/>
            <person name="Sharpe A.G."/>
        </authorList>
    </citation>
    <scope>NUCLEOTIDE SEQUENCE</scope>
    <source>
        <strain evidence="2 3">cv. TO1000</strain>
    </source>
</reference>
<accession>A0A0D3BVD5</accession>
<feature type="compositionally biased region" description="Polar residues" evidence="1">
    <location>
        <begin position="469"/>
        <end position="478"/>
    </location>
</feature>
<sequence length="503" mass="56635">MVEESGTSSIERATKSISSLIMKMKGLRLILRRLWKSLREDARGCKDRVTVRTRTGEWYGHEVRTIDCTTRGLATYPTQSQPVEVVSPRPQTACALKTSHGIRARFIRTWFQLQLKHKLTPMPFQAKKKLHGPAGCSTSSRRRCAHPWCPGAVLGRSTLSHVHPEGRRHLEACPSLSHSLSKKKPFKEEAFSLLLVWRLKHEERRCLWHGGFKEKDHSKKEMLVLKPTAQSCPFMMRIALEVQGTSTGSLVDLMSRLLHCLVCCHSLNHHECVVELSRMSLLLASCLKRYTRSDTCNSPTTKSVKDKGHVQSIVYRKCSMGYYTVRTCLVRTLYGLVPSLRQRAAHKAKTITKVLMHLWDNVSGGDPNQFYEEGKLRMKCAQALKCCYTCLGRDPELLVSNHTGSKAQELTGQSLGFGDLYSFSLARGDRSCTLIGQALEDVQKSSIKLQKRPEGDGMNQDGTAWASGTDRTVPSTVQPEDRPLTRFSLKKKCARSGRSLSDY</sequence>
<evidence type="ECO:0000313" key="2">
    <source>
        <dbReference type="EnsemblPlants" id="Bo4g086690.1"/>
    </source>
</evidence>
<reference evidence="2" key="2">
    <citation type="submission" date="2015-03" db="UniProtKB">
        <authorList>
            <consortium name="EnsemblPlants"/>
        </authorList>
    </citation>
    <scope>IDENTIFICATION</scope>
</reference>